<evidence type="ECO:0000313" key="3">
    <source>
        <dbReference type="WBParaSite" id="PSAMB.scaffold219size64458.g3428.t1"/>
    </source>
</evidence>
<feature type="chain" id="PRO_5036710553" evidence="1">
    <location>
        <begin position="27"/>
        <end position="103"/>
    </location>
</feature>
<protein>
    <submittedName>
        <fullName evidence="3">Uncharacterized protein</fullName>
    </submittedName>
</protein>
<dbReference type="WBParaSite" id="PSAMB.scaffold219size64458.g3428.t1">
    <property type="protein sequence ID" value="PSAMB.scaffold219size64458.g3428.t1"/>
    <property type="gene ID" value="PSAMB.scaffold219size64458.g3428"/>
</dbReference>
<dbReference type="AlphaFoldDB" id="A0A914VLN3"/>
<organism evidence="2 3">
    <name type="scientific">Plectus sambesii</name>
    <dbReference type="NCBI Taxonomy" id="2011161"/>
    <lineage>
        <taxon>Eukaryota</taxon>
        <taxon>Metazoa</taxon>
        <taxon>Ecdysozoa</taxon>
        <taxon>Nematoda</taxon>
        <taxon>Chromadorea</taxon>
        <taxon>Plectida</taxon>
        <taxon>Plectina</taxon>
        <taxon>Plectoidea</taxon>
        <taxon>Plectidae</taxon>
        <taxon>Plectus</taxon>
    </lineage>
</organism>
<sequence>MHASTTTAFVVVLVALLVSDCFLASAEEQQNQPKSRTWLQTAFRTVSGRGGTRGKKSDLDLMIPVQHSPFGRPVLGPEVIFPHDLLLEDNFVPDNFAPDNYEQ</sequence>
<evidence type="ECO:0000313" key="2">
    <source>
        <dbReference type="Proteomes" id="UP000887566"/>
    </source>
</evidence>
<evidence type="ECO:0000256" key="1">
    <source>
        <dbReference type="SAM" id="SignalP"/>
    </source>
</evidence>
<name>A0A914VLN3_9BILA</name>
<feature type="signal peptide" evidence="1">
    <location>
        <begin position="1"/>
        <end position="26"/>
    </location>
</feature>
<accession>A0A914VLN3</accession>
<keyword evidence="1" id="KW-0732">Signal</keyword>
<dbReference type="Proteomes" id="UP000887566">
    <property type="component" value="Unplaced"/>
</dbReference>
<reference evidence="3" key="1">
    <citation type="submission" date="2022-11" db="UniProtKB">
        <authorList>
            <consortium name="WormBaseParasite"/>
        </authorList>
    </citation>
    <scope>IDENTIFICATION</scope>
</reference>
<proteinExistence type="predicted"/>
<keyword evidence="2" id="KW-1185">Reference proteome</keyword>